<organism evidence="1 2">
    <name type="scientific">Candidatus Thalassospirochaeta sargassi</name>
    <dbReference type="NCBI Taxonomy" id="3119039"/>
    <lineage>
        <taxon>Bacteria</taxon>
        <taxon>Pseudomonadati</taxon>
        <taxon>Spirochaetota</taxon>
        <taxon>Spirochaetia</taxon>
        <taxon>Spirochaetales</taxon>
        <taxon>Spirochaetaceae</taxon>
        <taxon>Candidatus Thalassospirochaeta</taxon>
    </lineage>
</organism>
<dbReference type="Proteomes" id="UP001221217">
    <property type="component" value="Unassembled WGS sequence"/>
</dbReference>
<dbReference type="AlphaFoldDB" id="A0AAJ1IGT1"/>
<evidence type="ECO:0000313" key="1">
    <source>
        <dbReference type="EMBL" id="MDC7227919.1"/>
    </source>
</evidence>
<gene>
    <name evidence="1" type="ORF">PQJ61_14225</name>
</gene>
<comment type="caution">
    <text evidence="1">The sequence shown here is derived from an EMBL/GenBank/DDBJ whole genome shotgun (WGS) entry which is preliminary data.</text>
</comment>
<proteinExistence type="predicted"/>
<name>A0AAJ1IGT1_9SPIO</name>
<evidence type="ECO:0000313" key="2">
    <source>
        <dbReference type="Proteomes" id="UP001221217"/>
    </source>
</evidence>
<accession>A0AAJ1IGT1</accession>
<protein>
    <submittedName>
        <fullName evidence="1">Uncharacterized protein</fullName>
    </submittedName>
</protein>
<sequence>MLHKLRKETDLQKIKYTISTNERTYLINHWTDQHLDISQKLHTALTNIEIVEQELGLPIKHRGPIQIISKDIEYSGLYDSVNDVILIDRELDEIESTLFHELIHYFYPALFDQFKFGGYLREGVPVFYEKQFYPNSWTDIQLLQDRINSEYPLYSVGYFIFKSFFDDIIAALQNGDPLPFFDELNNYLPEIELSHFKDHLTEQILFLNLEADEPTGILFTWDLKSPYIIHLSRDSNPTTGVSFSDRHEQKIRKSQENEWEELCNLIAPFEQQIKQEYQFYSAPSSTLHKWRHYGIQ</sequence>
<reference evidence="1 2" key="1">
    <citation type="submission" date="2022-12" db="EMBL/GenBank/DDBJ databases">
        <title>Metagenome assembled genome from gulf of manar.</title>
        <authorList>
            <person name="Kohli P."/>
            <person name="Pk S."/>
            <person name="Venkata Ramana C."/>
            <person name="Sasikala C."/>
        </authorList>
    </citation>
    <scope>NUCLEOTIDE SEQUENCE [LARGE SCALE GENOMIC DNA]</scope>
    <source>
        <strain evidence="1">JB008</strain>
    </source>
</reference>
<dbReference type="EMBL" id="JAQQAL010000035">
    <property type="protein sequence ID" value="MDC7227919.1"/>
    <property type="molecule type" value="Genomic_DNA"/>
</dbReference>